<evidence type="ECO:0000256" key="3">
    <source>
        <dbReference type="ARBA" id="ARBA00012321"/>
    </source>
</evidence>
<dbReference type="Proteomes" id="UP001275084">
    <property type="component" value="Unassembled WGS sequence"/>
</dbReference>
<dbReference type="InterPro" id="IPR011060">
    <property type="entry name" value="RibuloseP-bd_barrel"/>
</dbReference>
<feature type="domain" description="Orotidine 5'-phosphate decarboxylase" evidence="11">
    <location>
        <begin position="34"/>
        <end position="250"/>
    </location>
</feature>
<evidence type="ECO:0000256" key="8">
    <source>
        <dbReference type="PIRSR" id="PIRSR614732-1"/>
    </source>
</evidence>
<evidence type="ECO:0000256" key="9">
    <source>
        <dbReference type="PIRSR" id="PIRSR614732-2"/>
    </source>
</evidence>
<evidence type="ECO:0000256" key="4">
    <source>
        <dbReference type="ARBA" id="ARBA00021923"/>
    </source>
</evidence>
<dbReference type="GO" id="GO:0006207">
    <property type="term" value="P:'de novo' pyrimidine nucleobase biosynthetic process"/>
    <property type="evidence" value="ECO:0007669"/>
    <property type="project" value="InterPro"/>
</dbReference>
<feature type="binding site" evidence="9">
    <location>
        <position position="234"/>
    </location>
    <ligand>
        <name>substrate</name>
    </ligand>
</feature>
<dbReference type="PROSITE" id="PS00156">
    <property type="entry name" value="OMPDECASE"/>
    <property type="match status" value="1"/>
</dbReference>
<accession>A0AAJ0HVU4</accession>
<comment type="similarity">
    <text evidence="2 10">Belongs to the OMP decarboxylase family.</text>
</comment>
<dbReference type="Pfam" id="PF00215">
    <property type="entry name" value="OMPdecase"/>
    <property type="match status" value="1"/>
</dbReference>
<comment type="pathway">
    <text evidence="1 10">Pyrimidine metabolism; UMP biosynthesis via de novo pathway; UMP from orotate: step 2/2.</text>
</comment>
<keyword evidence="13" id="KW-1185">Reference proteome</keyword>
<feature type="active site" description="For OMPdecase activity" evidence="8">
    <location>
        <position position="87"/>
    </location>
</feature>
<dbReference type="GO" id="GO:0044205">
    <property type="term" value="P:'de novo' UMP biosynthetic process"/>
    <property type="evidence" value="ECO:0007669"/>
    <property type="project" value="InterPro"/>
</dbReference>
<reference evidence="12" key="2">
    <citation type="submission" date="2023-06" db="EMBL/GenBank/DDBJ databases">
        <authorList>
            <consortium name="Lawrence Berkeley National Laboratory"/>
            <person name="Haridas S."/>
            <person name="Hensen N."/>
            <person name="Bonometti L."/>
            <person name="Westerberg I."/>
            <person name="Brannstrom I.O."/>
            <person name="Guillou S."/>
            <person name="Cros-Aarteil S."/>
            <person name="Calhoun S."/>
            <person name="Kuo A."/>
            <person name="Mondo S."/>
            <person name="Pangilinan J."/>
            <person name="Riley R."/>
            <person name="Labutti K."/>
            <person name="Andreopoulos B."/>
            <person name="Lipzen A."/>
            <person name="Chen C."/>
            <person name="Yanf M."/>
            <person name="Daum C."/>
            <person name="Ng V."/>
            <person name="Clum A."/>
            <person name="Steindorff A."/>
            <person name="Ohm R."/>
            <person name="Martin F."/>
            <person name="Silar P."/>
            <person name="Natvig D."/>
            <person name="Lalanne C."/>
            <person name="Gautier V."/>
            <person name="Ament-Velasquez S.L."/>
            <person name="Kruys A."/>
            <person name="Hutchinson M.I."/>
            <person name="Powell A.J."/>
            <person name="Barry K."/>
            <person name="Miller A.N."/>
            <person name="Grigoriev I.V."/>
            <person name="Debuchy R."/>
            <person name="Gladieux P."/>
            <person name="Thoren M.H."/>
            <person name="Johannesson H."/>
        </authorList>
    </citation>
    <scope>NUCLEOTIDE SEQUENCE</scope>
    <source>
        <strain evidence="12">CBS 955.72</strain>
    </source>
</reference>
<feature type="active site" description="For OMPdecase activity" evidence="8">
    <location>
        <position position="89"/>
    </location>
</feature>
<dbReference type="GO" id="GO:0004588">
    <property type="term" value="F:orotate phosphoribosyltransferase activity"/>
    <property type="evidence" value="ECO:0007669"/>
    <property type="project" value="TreeGrafter"/>
</dbReference>
<feature type="binding site" evidence="9">
    <location>
        <position position="56"/>
    </location>
    <ligand>
        <name>substrate</name>
    </ligand>
</feature>
<keyword evidence="6 10" id="KW-0665">Pyrimidine biosynthesis</keyword>
<dbReference type="SUPFAM" id="SSF51366">
    <property type="entry name" value="Ribulose-phoshate binding barrel"/>
    <property type="match status" value="1"/>
</dbReference>
<dbReference type="AlphaFoldDB" id="A0AAJ0HVU4"/>
<dbReference type="CDD" id="cd04725">
    <property type="entry name" value="OMP_decarboxylase_like"/>
    <property type="match status" value="1"/>
</dbReference>
<dbReference type="FunFam" id="3.20.20.70:FF:000114">
    <property type="entry name" value="Decarboxylase,orotidine phosphate"/>
    <property type="match status" value="1"/>
</dbReference>
<dbReference type="PANTHER" id="PTHR19278:SF9">
    <property type="entry name" value="URIDINE 5'-MONOPHOSPHATE SYNTHASE"/>
    <property type="match status" value="1"/>
</dbReference>
<organism evidence="12 13">
    <name type="scientific">Lasiosphaeria hispida</name>
    <dbReference type="NCBI Taxonomy" id="260671"/>
    <lineage>
        <taxon>Eukaryota</taxon>
        <taxon>Fungi</taxon>
        <taxon>Dikarya</taxon>
        <taxon>Ascomycota</taxon>
        <taxon>Pezizomycotina</taxon>
        <taxon>Sordariomycetes</taxon>
        <taxon>Sordariomycetidae</taxon>
        <taxon>Sordariales</taxon>
        <taxon>Lasiosphaeriaceae</taxon>
        <taxon>Lasiosphaeria</taxon>
    </lineage>
</organism>
<dbReference type="InterPro" id="IPR018089">
    <property type="entry name" value="OMPdecase_AS"/>
</dbReference>
<dbReference type="PANTHER" id="PTHR19278">
    <property type="entry name" value="OROTATE PHOSPHORIBOSYLTRANSFERASE"/>
    <property type="match status" value="1"/>
</dbReference>
<evidence type="ECO:0000313" key="13">
    <source>
        <dbReference type="Proteomes" id="UP001275084"/>
    </source>
</evidence>
<feature type="binding site" evidence="9">
    <location>
        <position position="235"/>
    </location>
    <ligand>
        <name>substrate</name>
    </ligand>
</feature>
<feature type="binding site" evidence="9">
    <location>
        <position position="215"/>
    </location>
    <ligand>
        <name>substrate</name>
    </ligand>
</feature>
<protein>
    <recommendedName>
        <fullName evidence="4 10">Orotidine 5'-phosphate decarboxylase</fullName>
        <ecNumber evidence="3 10">4.1.1.23</ecNumber>
    </recommendedName>
</protein>
<comment type="catalytic activity">
    <reaction evidence="10">
        <text>orotidine 5'-phosphate + H(+) = UMP + CO2</text>
        <dbReference type="Rhea" id="RHEA:11596"/>
        <dbReference type="ChEBI" id="CHEBI:15378"/>
        <dbReference type="ChEBI" id="CHEBI:16526"/>
        <dbReference type="ChEBI" id="CHEBI:57538"/>
        <dbReference type="ChEBI" id="CHEBI:57865"/>
        <dbReference type="EC" id="4.1.1.23"/>
    </reaction>
</comment>
<evidence type="ECO:0000313" key="12">
    <source>
        <dbReference type="EMBL" id="KAK3363851.1"/>
    </source>
</evidence>
<dbReference type="InterPro" id="IPR014732">
    <property type="entry name" value="OMPdecase"/>
</dbReference>
<keyword evidence="7 10" id="KW-0456">Lyase</keyword>
<dbReference type="Gene3D" id="3.20.20.70">
    <property type="entry name" value="Aldolase class I"/>
    <property type="match status" value="1"/>
</dbReference>
<sequence length="258" mass="28286">MSSLSKASFQQRAEGNIHPIAKRLFEVAHLKQSNLAVSADLTDSLSDLGPYIIVLKTHADVVSDFNTSTIEGLKALARKHNFLLFEDRKFVDIGSTVQKQYHGGPLRISEWVDIVNFSILGGDGIAEALDQTVTAPDFPFPEQRALLVLVEMTSNGSLATGSYTEACVEVAMRHPRSVIGFVATRALSGEAIGGEDFVVFAKAINMASKGDSLGQQHRTPREAVERVADFIITGRGMYGSEILLRRRRCIVRKDGRRI</sequence>
<evidence type="ECO:0000256" key="5">
    <source>
        <dbReference type="ARBA" id="ARBA00022793"/>
    </source>
</evidence>
<dbReference type="EMBL" id="JAUIQD010000001">
    <property type="protein sequence ID" value="KAK3363851.1"/>
    <property type="molecule type" value="Genomic_DNA"/>
</dbReference>
<dbReference type="GO" id="GO:0004590">
    <property type="term" value="F:orotidine-5'-phosphate decarboxylase activity"/>
    <property type="evidence" value="ECO:0007669"/>
    <property type="project" value="UniProtKB-EC"/>
</dbReference>
<gene>
    <name evidence="12" type="ORF">B0T25DRAFT_597342</name>
</gene>
<feature type="binding site" evidence="9">
    <location>
        <position position="153"/>
    </location>
    <ligand>
        <name>substrate</name>
    </ligand>
</feature>
<dbReference type="EC" id="4.1.1.23" evidence="3 10"/>
<comment type="caution">
    <text evidence="12">The sequence shown here is derived from an EMBL/GenBank/DDBJ whole genome shotgun (WGS) entry which is preliminary data.</text>
</comment>
<proteinExistence type="inferred from homology"/>
<feature type="active site" description="For OMPdecase activity" evidence="8">
    <location>
        <position position="92"/>
    </location>
</feature>
<dbReference type="InterPro" id="IPR001754">
    <property type="entry name" value="OMPdeCOase_dom"/>
</dbReference>
<dbReference type="SMART" id="SM00934">
    <property type="entry name" value="OMPdecase"/>
    <property type="match status" value="1"/>
</dbReference>
<dbReference type="NCBIfam" id="TIGR01740">
    <property type="entry name" value="pyrF"/>
    <property type="match status" value="1"/>
</dbReference>
<evidence type="ECO:0000256" key="2">
    <source>
        <dbReference type="ARBA" id="ARBA00011018"/>
    </source>
</evidence>
<dbReference type="InterPro" id="IPR013785">
    <property type="entry name" value="Aldolase_TIM"/>
</dbReference>
<evidence type="ECO:0000256" key="1">
    <source>
        <dbReference type="ARBA" id="ARBA00004861"/>
    </source>
</evidence>
<evidence type="ECO:0000259" key="11">
    <source>
        <dbReference type="SMART" id="SM00934"/>
    </source>
</evidence>
<evidence type="ECO:0000256" key="6">
    <source>
        <dbReference type="ARBA" id="ARBA00022975"/>
    </source>
</evidence>
<evidence type="ECO:0000256" key="10">
    <source>
        <dbReference type="RuleBase" id="RU000512"/>
    </source>
</evidence>
<keyword evidence="5 10" id="KW-0210">Decarboxylase</keyword>
<reference evidence="12" key="1">
    <citation type="journal article" date="2023" name="Mol. Phylogenet. Evol.">
        <title>Genome-scale phylogeny and comparative genomics of the fungal order Sordariales.</title>
        <authorList>
            <person name="Hensen N."/>
            <person name="Bonometti L."/>
            <person name="Westerberg I."/>
            <person name="Brannstrom I.O."/>
            <person name="Guillou S."/>
            <person name="Cros-Aarteil S."/>
            <person name="Calhoun S."/>
            <person name="Haridas S."/>
            <person name="Kuo A."/>
            <person name="Mondo S."/>
            <person name="Pangilinan J."/>
            <person name="Riley R."/>
            <person name="LaButti K."/>
            <person name="Andreopoulos B."/>
            <person name="Lipzen A."/>
            <person name="Chen C."/>
            <person name="Yan M."/>
            <person name="Daum C."/>
            <person name="Ng V."/>
            <person name="Clum A."/>
            <person name="Steindorff A."/>
            <person name="Ohm R.A."/>
            <person name="Martin F."/>
            <person name="Silar P."/>
            <person name="Natvig D.O."/>
            <person name="Lalanne C."/>
            <person name="Gautier V."/>
            <person name="Ament-Velasquez S.L."/>
            <person name="Kruys A."/>
            <person name="Hutchinson M.I."/>
            <person name="Powell A.J."/>
            <person name="Barry K."/>
            <person name="Miller A.N."/>
            <person name="Grigoriev I.V."/>
            <person name="Debuchy R."/>
            <person name="Gladieux P."/>
            <person name="Hiltunen Thoren M."/>
            <person name="Johannesson H."/>
        </authorList>
    </citation>
    <scope>NUCLEOTIDE SEQUENCE</scope>
    <source>
        <strain evidence="12">CBS 955.72</strain>
    </source>
</reference>
<evidence type="ECO:0000256" key="7">
    <source>
        <dbReference type="ARBA" id="ARBA00023239"/>
    </source>
</evidence>
<name>A0AAJ0HVU4_9PEZI</name>